<accession>A0A9N8YSL2</accession>
<dbReference type="EMBL" id="CAJVPL010000120">
    <property type="protein sequence ID" value="CAG8450102.1"/>
    <property type="molecule type" value="Genomic_DNA"/>
</dbReference>
<reference evidence="1" key="1">
    <citation type="submission" date="2021-06" db="EMBL/GenBank/DDBJ databases">
        <authorList>
            <person name="Kallberg Y."/>
            <person name="Tangrot J."/>
            <person name="Rosling A."/>
        </authorList>
    </citation>
    <scope>NUCLEOTIDE SEQUENCE</scope>
    <source>
        <strain evidence="1">MT106</strain>
    </source>
</reference>
<name>A0A9N8YSL2_9GLOM</name>
<dbReference type="Proteomes" id="UP000789831">
    <property type="component" value="Unassembled WGS sequence"/>
</dbReference>
<organism evidence="1 2">
    <name type="scientific">Ambispora gerdemannii</name>
    <dbReference type="NCBI Taxonomy" id="144530"/>
    <lineage>
        <taxon>Eukaryota</taxon>
        <taxon>Fungi</taxon>
        <taxon>Fungi incertae sedis</taxon>
        <taxon>Mucoromycota</taxon>
        <taxon>Glomeromycotina</taxon>
        <taxon>Glomeromycetes</taxon>
        <taxon>Archaeosporales</taxon>
        <taxon>Ambisporaceae</taxon>
        <taxon>Ambispora</taxon>
    </lineage>
</organism>
<keyword evidence="2" id="KW-1185">Reference proteome</keyword>
<protein>
    <submittedName>
        <fullName evidence="1">3264_t:CDS:1</fullName>
    </submittedName>
</protein>
<sequence length="394" mass="46163">MKNLQHPQLSSDILKLIFSNFADPIYQEELVTNPPGHWTLYNCMLVNKAWSKVAVQLLWQQPFKVTYSGPCYKVLDLLLPRAIYEKEIRERKKQSKQKQQQKSILMRYFSFSRKKKQQEQQEKPTVTNLMFNYSSFIQKLEFNRMVTVIYCWTEKKLPNDLKNSKEYIVLCIRLLFELFLNNGVQLKSLYLSSSGFFRLSTEKDKNCNVSSYLHLLLDSSSIPLLENIHKLWLKTKSNNEEASIAELHTVCKNVKFMNLDNLAENDLYSNHRITIERFVKLIGSQKQLTSLTISYCLAKKINDILKIHSSTLRRIKFISCDFLNCRKLDGLASCINLEKMEFYCCTNLNAEMLQPVFNANFKKLRLVILLFSSPDYICEEFRAWATVINETGRG</sequence>
<comment type="caution">
    <text evidence="1">The sequence shown here is derived from an EMBL/GenBank/DDBJ whole genome shotgun (WGS) entry which is preliminary data.</text>
</comment>
<evidence type="ECO:0000313" key="2">
    <source>
        <dbReference type="Proteomes" id="UP000789831"/>
    </source>
</evidence>
<dbReference type="AlphaFoldDB" id="A0A9N8YSL2"/>
<dbReference type="SUPFAM" id="SSF52047">
    <property type="entry name" value="RNI-like"/>
    <property type="match status" value="1"/>
</dbReference>
<dbReference type="OrthoDB" id="2401297at2759"/>
<gene>
    <name evidence="1" type="ORF">AGERDE_LOCUS1676</name>
</gene>
<evidence type="ECO:0000313" key="1">
    <source>
        <dbReference type="EMBL" id="CAG8450102.1"/>
    </source>
</evidence>
<proteinExistence type="predicted"/>